<evidence type="ECO:0008006" key="3">
    <source>
        <dbReference type="Google" id="ProtNLM"/>
    </source>
</evidence>
<organism evidence="1 2">
    <name type="scientific">Streptomyces sviceus (strain ATCC 29083 / DSM 924 / JCM 4929 / NBRC 13980 / NCIMB 11184 / NRRL 5439 / UC 5370)</name>
    <dbReference type="NCBI Taxonomy" id="463191"/>
    <lineage>
        <taxon>Bacteria</taxon>
        <taxon>Bacillati</taxon>
        <taxon>Actinomycetota</taxon>
        <taxon>Actinomycetes</taxon>
        <taxon>Kitasatosporales</taxon>
        <taxon>Streptomycetaceae</taxon>
        <taxon>Streptomyces</taxon>
    </lineage>
</organism>
<dbReference type="HOGENOM" id="CLU_1151281_0_0_11"/>
<protein>
    <recommendedName>
        <fullName evidence="3">Secreted protein</fullName>
    </recommendedName>
</protein>
<dbReference type="OrthoDB" id="4237586at2"/>
<proteinExistence type="predicted"/>
<accession>D6XAP8</accession>
<gene>
    <name evidence="1" type="ORF">SSEG_11096</name>
</gene>
<reference evidence="1" key="1">
    <citation type="submission" date="2009-10" db="EMBL/GenBank/DDBJ databases">
        <title>The genome sequence of Streptomyces sviceus strain ATCC 29083.</title>
        <authorList>
            <consortium name="The Broad Institute Genome Sequencing Platform"/>
            <consortium name="Broad Institute Microbial Sequencing Center"/>
            <person name="Fischbach M."/>
            <person name="Godfrey P."/>
            <person name="Ward D."/>
            <person name="Young S."/>
            <person name="Zeng Q."/>
            <person name="Koehrsen M."/>
            <person name="Alvarado L."/>
            <person name="Berlin A.M."/>
            <person name="Bochicchio J."/>
            <person name="Borenstein D."/>
            <person name="Chapman S.B."/>
            <person name="Chen Z."/>
            <person name="Engels R."/>
            <person name="Freedman E."/>
            <person name="Gellesch M."/>
            <person name="Goldberg J."/>
            <person name="Griggs A."/>
            <person name="Gujja S."/>
            <person name="Heilman E.R."/>
            <person name="Heiman D.I."/>
            <person name="Hepburn T.A."/>
            <person name="Howarth C."/>
            <person name="Jen D."/>
            <person name="Larson L."/>
            <person name="Lewis B."/>
            <person name="Mehta T."/>
            <person name="Park D."/>
            <person name="Pearson M."/>
            <person name="Richards J."/>
            <person name="Roberts A."/>
            <person name="Saif S."/>
            <person name="Shea T.D."/>
            <person name="Shenoy N."/>
            <person name="Sisk P."/>
            <person name="Stolte C."/>
            <person name="Sykes S.N."/>
            <person name="Thomson T."/>
            <person name="Walk T."/>
            <person name="White J."/>
            <person name="Yandava C."/>
            <person name="Straight P."/>
            <person name="Clardy J."/>
            <person name="Hung D."/>
            <person name="Kolter R."/>
            <person name="Mekalanos J."/>
            <person name="Walker S."/>
            <person name="Walsh C.T."/>
            <person name="Wieland-Brown L.C."/>
            <person name="Haas B."/>
            <person name="Nusbaum C."/>
            <person name="Birren B."/>
        </authorList>
    </citation>
    <scope>NUCLEOTIDE SEQUENCE [LARGE SCALE GENOMIC DNA]</scope>
    <source>
        <strain evidence="1">ATCC 29083</strain>
    </source>
</reference>
<sequence length="224" mass="25357">MTDSDEGATTSRRNVLDAVHKWAATAAAVVALALSAYNFADLQEQPQVDVTLPHLLRIGLDGMDAHFYVQPTVSSRIKTQDVDVIRDAHLQLTPSGSISSSKRPKFYWKEVGVWDFDPVKEFISYRWSADPAPFIVSQDKPQQPTFLFQADRWGFRPGRYEGSLRLSRTAEHSPLTKNFCLIMSERAVKEIQGGAADRSIYFFRNDLPKFASNRYSGCYVRETD</sequence>
<name>D6XAP8_STRX2</name>
<evidence type="ECO:0000313" key="2">
    <source>
        <dbReference type="Proteomes" id="UP000002785"/>
    </source>
</evidence>
<dbReference type="RefSeq" id="WP_007384701.1">
    <property type="nucleotide sequence ID" value="NZ_CM000951.1"/>
</dbReference>
<dbReference type="EMBL" id="CM000951">
    <property type="protein sequence ID" value="EFH28847.1"/>
    <property type="molecule type" value="Genomic_DNA"/>
</dbReference>
<dbReference type="Proteomes" id="UP000002785">
    <property type="component" value="Chromosome"/>
</dbReference>
<evidence type="ECO:0000313" key="1">
    <source>
        <dbReference type="EMBL" id="EFH28847.1"/>
    </source>
</evidence>
<keyword evidence="2" id="KW-1185">Reference proteome</keyword>
<dbReference type="eggNOG" id="ENOG50328YR">
    <property type="taxonomic scope" value="Bacteria"/>
</dbReference>
<dbReference type="AlphaFoldDB" id="D6XAP8"/>